<evidence type="ECO:0000256" key="4">
    <source>
        <dbReference type="ARBA" id="ARBA00022723"/>
    </source>
</evidence>
<dbReference type="Proteomes" id="UP000247565">
    <property type="component" value="Unassembled WGS sequence"/>
</dbReference>
<dbReference type="SMART" id="SM00892">
    <property type="entry name" value="Endonuclease_NS"/>
    <property type="match status" value="1"/>
</dbReference>
<dbReference type="InterPro" id="IPR044929">
    <property type="entry name" value="DNA/RNA_non-sp_Endonuclease_sf"/>
</dbReference>
<dbReference type="PANTHER" id="PTHR13966:SF5">
    <property type="entry name" value="ENDONUCLEASE G, MITOCHONDRIAL"/>
    <property type="match status" value="1"/>
</dbReference>
<accession>A0A318MYS4</accession>
<sequence>MVKKKLLVLLFILLGFGICVQAQIPCQNKFLYGKPPVIEWPIKTVCFKDYAASFSDITLGNIYSAEFLTKNQVMASKNMKRYGKFDNRDPVIRDYRGSGFDRGHMTPSGDMPDYQSQVQTFISSNIVPQTKQLNSGKWNWIEHNVRKMAISYDQLYVITGSYFQEPVKRIGYDGVWIPYAVWKAVYIPSLKKGGVYFCKNSHRPVCYRMSIAFFIYKTGIDPFPALSNDIKENKFPLPKPIRPRVK</sequence>
<protein>
    <recommendedName>
        <fullName evidence="10">Endonuclease</fullName>
        <ecNumber evidence="10">3.1.30.-</ecNumber>
    </recommendedName>
</protein>
<keyword evidence="7" id="KW-0460">Magnesium</keyword>
<dbReference type="InterPro" id="IPR040255">
    <property type="entry name" value="Non-specific_endonuclease"/>
</dbReference>
<dbReference type="InterPro" id="IPR018524">
    <property type="entry name" value="DNA/RNA_endonuclease_AS"/>
</dbReference>
<dbReference type="InterPro" id="IPR044925">
    <property type="entry name" value="His-Me_finger_sf"/>
</dbReference>
<evidence type="ECO:0000259" key="12">
    <source>
        <dbReference type="SMART" id="SM00892"/>
    </source>
</evidence>
<keyword evidence="6 10" id="KW-0378">Hydrolase</keyword>
<evidence type="ECO:0000313" key="13">
    <source>
        <dbReference type="EMBL" id="PXZ00577.1"/>
    </source>
</evidence>
<evidence type="ECO:0000256" key="3">
    <source>
        <dbReference type="ARBA" id="ARBA00022722"/>
    </source>
</evidence>
<dbReference type="SUPFAM" id="SSF54060">
    <property type="entry name" value="His-Me finger endonucleases"/>
    <property type="match status" value="1"/>
</dbReference>
<feature type="active site" description="Proton acceptor" evidence="8">
    <location>
        <position position="104"/>
    </location>
</feature>
<dbReference type="PANTHER" id="PTHR13966">
    <property type="entry name" value="ENDONUCLEASE RELATED"/>
    <property type="match status" value="1"/>
</dbReference>
<dbReference type="InterPro" id="IPR001604">
    <property type="entry name" value="Endo_G_ENPP1-like_dom"/>
</dbReference>
<comment type="caution">
    <text evidence="13">The sequence shown here is derived from an EMBL/GenBank/DDBJ whole genome shotgun (WGS) entry which is preliminary data.</text>
</comment>
<comment type="cofactor">
    <cofactor evidence="1 10">
        <name>Mg(2+)</name>
        <dbReference type="ChEBI" id="CHEBI:18420"/>
    </cofactor>
</comment>
<feature type="domain" description="DNA/RNA non-specific endonuclease/pyrophosphatase/phosphodiesterase" evidence="12">
    <location>
        <begin position="46"/>
        <end position="223"/>
    </location>
</feature>
<dbReference type="EMBL" id="QGLT01000002">
    <property type="protein sequence ID" value="PXZ00577.1"/>
    <property type="molecule type" value="Genomic_DNA"/>
</dbReference>
<keyword evidence="14" id="KW-1185">Reference proteome</keyword>
<evidence type="ECO:0000256" key="1">
    <source>
        <dbReference type="ARBA" id="ARBA00001946"/>
    </source>
</evidence>
<keyword evidence="3 10" id="KW-0540">Nuclease</keyword>
<dbReference type="GO" id="GO:0046872">
    <property type="term" value="F:metal ion binding"/>
    <property type="evidence" value="ECO:0007669"/>
    <property type="project" value="UniProtKB-KW"/>
</dbReference>
<dbReference type="Gene3D" id="3.40.570.10">
    <property type="entry name" value="Extracellular Endonuclease, subunit A"/>
    <property type="match status" value="1"/>
</dbReference>
<dbReference type="SMART" id="SM00477">
    <property type="entry name" value="NUC"/>
    <property type="match status" value="1"/>
</dbReference>
<name>A0A318MYS4_9PROT</name>
<dbReference type="InterPro" id="IPR020821">
    <property type="entry name" value="ENPP1-3/EXOG-like_nuc-like"/>
</dbReference>
<dbReference type="GO" id="GO:0003676">
    <property type="term" value="F:nucleic acid binding"/>
    <property type="evidence" value="ECO:0007669"/>
    <property type="project" value="InterPro"/>
</dbReference>
<evidence type="ECO:0000256" key="10">
    <source>
        <dbReference type="RuleBase" id="RU366055"/>
    </source>
</evidence>
<feature type="domain" description="ENPP1-3/EXOG-like endonuclease/phosphodiesterase" evidence="11">
    <location>
        <begin position="47"/>
        <end position="229"/>
    </location>
</feature>
<comment type="similarity">
    <text evidence="2 10">Belongs to the DNA/RNA non-specific endonuclease family.</text>
</comment>
<evidence type="ECO:0000313" key="14">
    <source>
        <dbReference type="Proteomes" id="UP000247565"/>
    </source>
</evidence>
<evidence type="ECO:0000256" key="7">
    <source>
        <dbReference type="ARBA" id="ARBA00022842"/>
    </source>
</evidence>
<evidence type="ECO:0000256" key="8">
    <source>
        <dbReference type="PIRSR" id="PIRSR640255-1"/>
    </source>
</evidence>
<keyword evidence="4 9" id="KW-0479">Metal-binding</keyword>
<gene>
    <name evidence="13" type="ORF">DK869_04000</name>
</gene>
<proteinExistence type="inferred from homology"/>
<dbReference type="EC" id="3.1.30.-" evidence="10"/>
<feature type="binding site" evidence="9">
    <location>
        <position position="134"/>
    </location>
    <ligand>
        <name>Mg(2+)</name>
        <dbReference type="ChEBI" id="CHEBI:18420"/>
        <note>catalytic</note>
    </ligand>
</feature>
<evidence type="ECO:0000256" key="9">
    <source>
        <dbReference type="PIRSR" id="PIRSR640255-2"/>
    </source>
</evidence>
<evidence type="ECO:0000256" key="5">
    <source>
        <dbReference type="ARBA" id="ARBA00022759"/>
    </source>
</evidence>
<organism evidence="13 14">
    <name type="scientific">Commensalibacter melissae</name>
    <dbReference type="NCBI Taxonomy" id="2070537"/>
    <lineage>
        <taxon>Bacteria</taxon>
        <taxon>Pseudomonadati</taxon>
        <taxon>Pseudomonadota</taxon>
        <taxon>Alphaproteobacteria</taxon>
        <taxon>Acetobacterales</taxon>
        <taxon>Acetobacteraceae</taxon>
    </lineage>
</organism>
<reference evidence="13 14" key="1">
    <citation type="submission" date="2018-05" db="EMBL/GenBank/DDBJ databases">
        <title>Reference genomes for bee gut microbiota database.</title>
        <authorList>
            <person name="Ellegaard K.M."/>
        </authorList>
    </citation>
    <scope>NUCLEOTIDE SEQUENCE [LARGE SCALE GENOMIC DNA]</scope>
    <source>
        <strain evidence="13 14">ESL0284</strain>
    </source>
</reference>
<dbReference type="PROSITE" id="PS01070">
    <property type="entry name" value="NUCLEASE_NON_SPEC"/>
    <property type="match status" value="1"/>
</dbReference>
<dbReference type="AlphaFoldDB" id="A0A318MYS4"/>
<keyword evidence="5 10" id="KW-0255">Endonuclease</keyword>
<dbReference type="Pfam" id="PF01223">
    <property type="entry name" value="Endonuclease_NS"/>
    <property type="match status" value="1"/>
</dbReference>
<dbReference type="GO" id="GO:0016787">
    <property type="term" value="F:hydrolase activity"/>
    <property type="evidence" value="ECO:0007669"/>
    <property type="project" value="UniProtKB-KW"/>
</dbReference>
<evidence type="ECO:0000256" key="6">
    <source>
        <dbReference type="ARBA" id="ARBA00022801"/>
    </source>
</evidence>
<evidence type="ECO:0000259" key="11">
    <source>
        <dbReference type="SMART" id="SM00477"/>
    </source>
</evidence>
<dbReference type="GO" id="GO:0004519">
    <property type="term" value="F:endonuclease activity"/>
    <property type="evidence" value="ECO:0007669"/>
    <property type="project" value="UniProtKB-UniRule"/>
</dbReference>
<evidence type="ECO:0000256" key="2">
    <source>
        <dbReference type="ARBA" id="ARBA00010052"/>
    </source>
</evidence>